<feature type="transmembrane region" description="Helical" evidence="1">
    <location>
        <begin position="167"/>
        <end position="187"/>
    </location>
</feature>
<comment type="caution">
    <text evidence="3">The sequence shown here is derived from an EMBL/GenBank/DDBJ whole genome shotgun (WGS) entry which is preliminary data.</text>
</comment>
<protein>
    <recommendedName>
        <fullName evidence="2">DUF6534 domain-containing protein</fullName>
    </recommendedName>
</protein>
<dbReference type="PANTHER" id="PTHR40465:SF1">
    <property type="entry name" value="DUF6534 DOMAIN-CONTAINING PROTEIN"/>
    <property type="match status" value="1"/>
</dbReference>
<evidence type="ECO:0000313" key="3">
    <source>
        <dbReference type="EMBL" id="CCA71109.1"/>
    </source>
</evidence>
<evidence type="ECO:0000259" key="2">
    <source>
        <dbReference type="Pfam" id="PF20152"/>
    </source>
</evidence>
<feature type="transmembrane region" description="Helical" evidence="1">
    <location>
        <begin position="276"/>
        <end position="294"/>
    </location>
</feature>
<feature type="transmembrane region" description="Helical" evidence="1">
    <location>
        <begin position="86"/>
        <end position="109"/>
    </location>
</feature>
<dbReference type="InParanoid" id="G4TIG5"/>
<dbReference type="Pfam" id="PF20152">
    <property type="entry name" value="DUF6534"/>
    <property type="match status" value="1"/>
</dbReference>
<name>G4TIG5_SERID</name>
<feature type="transmembrane region" description="Helical" evidence="1">
    <location>
        <begin position="245"/>
        <end position="270"/>
    </location>
</feature>
<keyword evidence="4" id="KW-1185">Reference proteome</keyword>
<feature type="transmembrane region" description="Helical" evidence="1">
    <location>
        <begin position="199"/>
        <end position="225"/>
    </location>
</feature>
<keyword evidence="1" id="KW-1133">Transmembrane helix</keyword>
<dbReference type="Proteomes" id="UP000007148">
    <property type="component" value="Unassembled WGS sequence"/>
</dbReference>
<evidence type="ECO:0000256" key="1">
    <source>
        <dbReference type="SAM" id="Phobius"/>
    </source>
</evidence>
<reference evidence="3 4" key="1">
    <citation type="journal article" date="2011" name="PLoS Pathog.">
        <title>Endophytic Life Strategies Decoded by Genome and Transcriptome Analyses of the Mutualistic Root Symbiont Piriformospora indica.</title>
        <authorList>
            <person name="Zuccaro A."/>
            <person name="Lahrmann U."/>
            <person name="Guldener U."/>
            <person name="Langen G."/>
            <person name="Pfiffi S."/>
            <person name="Biedenkopf D."/>
            <person name="Wong P."/>
            <person name="Samans B."/>
            <person name="Grimm C."/>
            <person name="Basiewicz M."/>
            <person name="Murat C."/>
            <person name="Martin F."/>
            <person name="Kogel K.H."/>
        </authorList>
    </citation>
    <scope>NUCLEOTIDE SEQUENCE [LARGE SCALE GENOMIC DNA]</scope>
    <source>
        <strain evidence="3 4">DSM 11827</strain>
    </source>
</reference>
<keyword evidence="1" id="KW-0472">Membrane</keyword>
<feature type="transmembrane region" description="Helical" evidence="1">
    <location>
        <begin position="121"/>
        <end position="146"/>
    </location>
</feature>
<proteinExistence type="predicted"/>
<dbReference type="EMBL" id="CAFZ01000106">
    <property type="protein sequence ID" value="CCA71109.1"/>
    <property type="molecule type" value="Genomic_DNA"/>
</dbReference>
<feature type="domain" description="DUF6534" evidence="2">
    <location>
        <begin position="209"/>
        <end position="298"/>
    </location>
</feature>
<sequence>MPPSTPPDDIIALVAANMAVWRAALITSAAVDVVLYVAIVAQTVRYFCTRSNDESSAAVARIVDVSGLEAQSKDRSSRFHQRPWDWLVFLVVTIATFKAGCSLATTVILRQPLSGREFCDALVSFPVYIAPFLTALIGLVSGTFYLHRLVKLLRVQESVLGNCRFRAFIMIIIEALFLTTLGLSIYYTRLAADGWDKFVPFATAQLSCAAVGDMLVTGLTLACILNTEKHITETKRSPLRHIARITALSAAVPTITAIANVLCVAIPAVSNTLWHNLPNYALGQLFVLSLLWTLQVRQQIAHQSTESARLTSTATWSTKREGRPNFMNRTSMFARTIPLNDISSEFKN</sequence>
<keyword evidence="1" id="KW-0812">Transmembrane</keyword>
<dbReference type="OrthoDB" id="3206554at2759"/>
<dbReference type="HOGENOM" id="CLU_678123_0_0_1"/>
<feature type="transmembrane region" description="Helical" evidence="1">
    <location>
        <begin position="20"/>
        <end position="41"/>
    </location>
</feature>
<organism evidence="3 4">
    <name type="scientific">Serendipita indica (strain DSM 11827)</name>
    <name type="common">Root endophyte fungus</name>
    <name type="synonym">Piriformospora indica</name>
    <dbReference type="NCBI Taxonomy" id="1109443"/>
    <lineage>
        <taxon>Eukaryota</taxon>
        <taxon>Fungi</taxon>
        <taxon>Dikarya</taxon>
        <taxon>Basidiomycota</taxon>
        <taxon>Agaricomycotina</taxon>
        <taxon>Agaricomycetes</taxon>
        <taxon>Sebacinales</taxon>
        <taxon>Serendipitaceae</taxon>
        <taxon>Serendipita</taxon>
    </lineage>
</organism>
<dbReference type="PANTHER" id="PTHR40465">
    <property type="entry name" value="CHROMOSOME 1, WHOLE GENOME SHOTGUN SEQUENCE"/>
    <property type="match status" value="1"/>
</dbReference>
<accession>G4TIG5</accession>
<gene>
    <name evidence="3" type="ORF">PIIN_05044</name>
</gene>
<evidence type="ECO:0000313" key="4">
    <source>
        <dbReference type="Proteomes" id="UP000007148"/>
    </source>
</evidence>
<dbReference type="InterPro" id="IPR045339">
    <property type="entry name" value="DUF6534"/>
</dbReference>
<dbReference type="AlphaFoldDB" id="G4TIG5"/>